<name>A0A1V0UQH2_9BACL</name>
<organism evidence="1 2">
    <name type="scientific">Paenibacillus larvae subsp. pulvifaciens</name>
    <dbReference type="NCBI Taxonomy" id="1477"/>
    <lineage>
        <taxon>Bacteria</taxon>
        <taxon>Bacillati</taxon>
        <taxon>Bacillota</taxon>
        <taxon>Bacilli</taxon>
        <taxon>Bacillales</taxon>
        <taxon>Paenibacillaceae</taxon>
        <taxon>Paenibacillus</taxon>
    </lineage>
</organism>
<reference evidence="1 2" key="1">
    <citation type="submission" date="2017-03" db="EMBL/GenBank/DDBJ databases">
        <title>Paenibacillus larvae genome sequencing.</title>
        <authorList>
            <person name="Dingman D.W."/>
        </authorList>
    </citation>
    <scope>NUCLEOTIDE SEQUENCE [LARGE SCALE GENOMIC DNA]</scope>
    <source>
        <strain evidence="1 2">SAG 10367</strain>
    </source>
</reference>
<protein>
    <submittedName>
        <fullName evidence="1">Uncharacterized protein</fullName>
    </submittedName>
</protein>
<sequence length="59" mass="6714">MPQRFNQGDLTAIFAGFRSIMTLCPVEKTYIIQSFKYISRISIVKRGNHLIGVNFAGYT</sequence>
<dbReference type="AlphaFoldDB" id="A0A1V0UQH2"/>
<evidence type="ECO:0000313" key="1">
    <source>
        <dbReference type="EMBL" id="ARF67533.1"/>
    </source>
</evidence>
<dbReference type="EMBL" id="CP020557">
    <property type="protein sequence ID" value="ARF67533.1"/>
    <property type="molecule type" value="Genomic_DNA"/>
</dbReference>
<accession>A0A1V0UQH2</accession>
<evidence type="ECO:0000313" key="2">
    <source>
        <dbReference type="Proteomes" id="UP000192727"/>
    </source>
</evidence>
<dbReference type="Proteomes" id="UP000192727">
    <property type="component" value="Chromosome"/>
</dbReference>
<gene>
    <name evidence="1" type="ORF">B7C51_06415</name>
</gene>
<proteinExistence type="predicted"/>